<reference evidence="2" key="1">
    <citation type="submission" date="2022-08" db="UniProtKB">
        <authorList>
            <consortium name="EnsemblMetazoa"/>
        </authorList>
    </citation>
    <scope>IDENTIFICATION</scope>
    <source>
        <strain evidence="2">05x7-T-G4-1.051#20</strain>
    </source>
</reference>
<name>A0A8W8MGW5_MAGGI</name>
<proteinExistence type="predicted"/>
<dbReference type="InterPro" id="IPR046496">
    <property type="entry name" value="DUF6589"/>
</dbReference>
<keyword evidence="3" id="KW-1185">Reference proteome</keyword>
<evidence type="ECO:0000313" key="2">
    <source>
        <dbReference type="EnsemblMetazoa" id="G34016.1:cds"/>
    </source>
</evidence>
<evidence type="ECO:0000259" key="1">
    <source>
        <dbReference type="Pfam" id="PF20231"/>
    </source>
</evidence>
<feature type="domain" description="DUF6589" evidence="1">
    <location>
        <begin position="64"/>
        <end position="153"/>
    </location>
</feature>
<dbReference type="AlphaFoldDB" id="A0A8W8MGW5"/>
<dbReference type="Proteomes" id="UP000005408">
    <property type="component" value="Unassembled WGS sequence"/>
</dbReference>
<evidence type="ECO:0000313" key="3">
    <source>
        <dbReference type="Proteomes" id="UP000005408"/>
    </source>
</evidence>
<dbReference type="EnsemblMetazoa" id="G34016.1">
    <property type="protein sequence ID" value="G34016.1:cds"/>
    <property type="gene ID" value="G34016"/>
</dbReference>
<organism evidence="2 3">
    <name type="scientific">Magallana gigas</name>
    <name type="common">Pacific oyster</name>
    <name type="synonym">Crassostrea gigas</name>
    <dbReference type="NCBI Taxonomy" id="29159"/>
    <lineage>
        <taxon>Eukaryota</taxon>
        <taxon>Metazoa</taxon>
        <taxon>Spiralia</taxon>
        <taxon>Lophotrochozoa</taxon>
        <taxon>Mollusca</taxon>
        <taxon>Bivalvia</taxon>
        <taxon>Autobranchia</taxon>
        <taxon>Pteriomorphia</taxon>
        <taxon>Ostreida</taxon>
        <taxon>Ostreoidea</taxon>
        <taxon>Ostreidae</taxon>
        <taxon>Magallana</taxon>
    </lineage>
</organism>
<sequence length="167" mass="18782">MSCLQYQVGFILTHGACKQRDIDRLAKLGLCTTSKSISKKLSSWEAFLDSEILDIKKNWSEGGELKYQLIGLFDCNENKTQDVIQLLKGLTEKYVPMKDGEIAEEVFFGGDRLTDERIQGAQNAMSNAGSAKESLKGFISKIEDWHRMMNFLEVQTKGENHSGLIPD</sequence>
<dbReference type="Pfam" id="PF20231">
    <property type="entry name" value="DUF6589"/>
    <property type="match status" value="1"/>
</dbReference>
<protein>
    <recommendedName>
        <fullName evidence="1">DUF6589 domain-containing protein</fullName>
    </recommendedName>
</protein>
<accession>A0A8W8MGW5</accession>